<protein>
    <submittedName>
        <fullName evidence="14">dTDP-glucose 4,6-dehydratase</fullName>
    </submittedName>
</protein>
<evidence type="ECO:0000256" key="9">
    <source>
        <dbReference type="ARBA" id="ARBA00023136"/>
    </source>
</evidence>
<evidence type="ECO:0000259" key="13">
    <source>
        <dbReference type="Pfam" id="PF01370"/>
    </source>
</evidence>
<accession>A0A0G3BMC4</accession>
<keyword evidence="10" id="KW-0325">Glycoprotein</keyword>
<evidence type="ECO:0000256" key="5">
    <source>
        <dbReference type="ARBA" id="ARBA00022968"/>
    </source>
</evidence>
<proteinExistence type="predicted"/>
<organism evidence="14 15">
    <name type="scientific">Caldimonas brevitalea</name>
    <dbReference type="NCBI Taxonomy" id="413882"/>
    <lineage>
        <taxon>Bacteria</taxon>
        <taxon>Pseudomonadati</taxon>
        <taxon>Pseudomonadota</taxon>
        <taxon>Betaproteobacteria</taxon>
        <taxon>Burkholderiales</taxon>
        <taxon>Sphaerotilaceae</taxon>
        <taxon>Caldimonas</taxon>
    </lineage>
</organism>
<keyword evidence="5" id="KW-0735">Signal-anchor</keyword>
<evidence type="ECO:0000256" key="2">
    <source>
        <dbReference type="ARBA" id="ARBA00004323"/>
    </source>
</evidence>
<comment type="cofactor">
    <cofactor evidence="1">
        <name>NAD(+)</name>
        <dbReference type="ChEBI" id="CHEBI:57540"/>
    </cofactor>
</comment>
<dbReference type="Gene3D" id="3.40.50.720">
    <property type="entry name" value="NAD(P)-binding Rossmann-like Domain"/>
    <property type="match status" value="2"/>
</dbReference>
<sequence>MTPRHAIVAGGAGFLGSHLCDRLLEAGHRVTVLDNFSTGSRRNLEHLARHRRFKLREHDVVRPLPLDADGIFNFACPASPLHYQRNPVHTTLSSVVGVHNLLEQALRCGARIFQSSTSEVYGDPEVHPQVESYAGHVNIHGPRSCYDEGKRCAETLCFAYHRQHQVPVRIARIFNTYGPRMQPGDGRVVSNFIVQALRGDDITIYGAGEQTRSFCYVDDLIEGILRLMHAEVEGPLNLGNPRENTVLELAELVLRLVGSRSRLVFRPLPADDPKRRCPDIGRARRLLDWEPQVHLEDGLRETIAYFRRLLDVDRRVVSLAPVLPHDEPLPLDDSETWRAAAPPPALPVAAAQGLG</sequence>
<keyword evidence="8" id="KW-0333">Golgi apparatus</keyword>
<dbReference type="GO" id="GO:0005737">
    <property type="term" value="C:cytoplasm"/>
    <property type="evidence" value="ECO:0007669"/>
    <property type="project" value="TreeGrafter"/>
</dbReference>
<gene>
    <name evidence="14" type="ORF">AAW51_3898</name>
</gene>
<dbReference type="InterPro" id="IPR036291">
    <property type="entry name" value="NAD(P)-bd_dom_sf"/>
</dbReference>
<evidence type="ECO:0000256" key="12">
    <source>
        <dbReference type="ARBA" id="ARBA00037859"/>
    </source>
</evidence>
<dbReference type="Proteomes" id="UP000035352">
    <property type="component" value="Chromosome"/>
</dbReference>
<dbReference type="OrthoDB" id="9802815at2"/>
<dbReference type="RefSeq" id="WP_083438426.1">
    <property type="nucleotide sequence ID" value="NZ_CP011371.1"/>
</dbReference>
<dbReference type="SUPFAM" id="SSF51735">
    <property type="entry name" value="NAD(P)-binding Rossmann-fold domains"/>
    <property type="match status" value="1"/>
</dbReference>
<keyword evidence="15" id="KW-1185">Reference proteome</keyword>
<dbReference type="InterPro" id="IPR044516">
    <property type="entry name" value="UXS-like"/>
</dbReference>
<dbReference type="KEGG" id="pbh:AAW51_3898"/>
<dbReference type="PATRIC" id="fig|413882.6.peg.4069"/>
<evidence type="ECO:0000256" key="4">
    <source>
        <dbReference type="ARBA" id="ARBA00022793"/>
    </source>
</evidence>
<evidence type="ECO:0000256" key="6">
    <source>
        <dbReference type="ARBA" id="ARBA00022989"/>
    </source>
</evidence>
<dbReference type="CDD" id="cd05230">
    <property type="entry name" value="UGD_SDR_e"/>
    <property type="match status" value="1"/>
</dbReference>
<keyword evidence="9" id="KW-0472">Membrane</keyword>
<evidence type="ECO:0000256" key="3">
    <source>
        <dbReference type="ARBA" id="ARBA00022692"/>
    </source>
</evidence>
<comment type="subcellular location">
    <subcellularLocation>
        <location evidence="2">Golgi apparatus membrane</location>
        <topology evidence="2">Single-pass type II membrane protein</topology>
    </subcellularLocation>
    <subcellularLocation>
        <location evidence="12">Golgi apparatus</location>
        <location evidence="12">Golgi stack membrane</location>
    </subcellularLocation>
</comment>
<dbReference type="PANTHER" id="PTHR43078:SF6">
    <property type="entry name" value="UDP-GLUCURONIC ACID DECARBOXYLASE 1"/>
    <property type="match status" value="1"/>
</dbReference>
<evidence type="ECO:0000256" key="7">
    <source>
        <dbReference type="ARBA" id="ARBA00023027"/>
    </source>
</evidence>
<keyword evidence="6" id="KW-1133">Transmembrane helix</keyword>
<evidence type="ECO:0000313" key="14">
    <source>
        <dbReference type="EMBL" id="AKJ30589.1"/>
    </source>
</evidence>
<keyword evidence="3" id="KW-0812">Transmembrane</keyword>
<dbReference type="GO" id="GO:0033320">
    <property type="term" value="P:UDP-D-xylose biosynthetic process"/>
    <property type="evidence" value="ECO:0007669"/>
    <property type="project" value="UniProtKB-UniPathway"/>
</dbReference>
<dbReference type="InterPro" id="IPR001509">
    <property type="entry name" value="Epimerase_deHydtase"/>
</dbReference>
<dbReference type="PANTHER" id="PTHR43078">
    <property type="entry name" value="UDP-GLUCURONIC ACID DECARBOXYLASE-RELATED"/>
    <property type="match status" value="1"/>
</dbReference>
<keyword evidence="4" id="KW-0210">Decarboxylase</keyword>
<keyword evidence="7" id="KW-0520">NAD</keyword>
<dbReference type="FunFam" id="3.40.50.720:FF:000065">
    <property type="entry name" value="UDP-glucuronic acid decarboxylase 1"/>
    <property type="match status" value="1"/>
</dbReference>
<reference evidence="14 15" key="1">
    <citation type="submission" date="2015-05" db="EMBL/GenBank/DDBJ databases">
        <authorList>
            <person name="Tang B."/>
            <person name="Yu Y."/>
        </authorList>
    </citation>
    <scope>NUCLEOTIDE SEQUENCE [LARGE SCALE GENOMIC DNA]</scope>
    <source>
        <strain evidence="14 15">DSM 7029</strain>
    </source>
</reference>
<evidence type="ECO:0000256" key="10">
    <source>
        <dbReference type="ARBA" id="ARBA00023180"/>
    </source>
</evidence>
<name>A0A0G3BMC4_9BURK</name>
<evidence type="ECO:0000256" key="11">
    <source>
        <dbReference type="ARBA" id="ARBA00023239"/>
    </source>
</evidence>
<dbReference type="GO" id="GO:0048040">
    <property type="term" value="F:UDP-glucuronate decarboxylase activity"/>
    <property type="evidence" value="ECO:0007669"/>
    <property type="project" value="TreeGrafter"/>
</dbReference>
<feature type="domain" description="NAD-dependent epimerase/dehydratase" evidence="13">
    <location>
        <begin position="7"/>
        <end position="235"/>
    </location>
</feature>
<dbReference type="STRING" id="413882.AAW51_3898"/>
<keyword evidence="11" id="KW-0456">Lyase</keyword>
<evidence type="ECO:0000256" key="8">
    <source>
        <dbReference type="ARBA" id="ARBA00023034"/>
    </source>
</evidence>
<dbReference type="UniPathway" id="UPA00796">
    <property type="reaction ID" value="UER00771"/>
</dbReference>
<dbReference type="EMBL" id="CP011371">
    <property type="protein sequence ID" value="AKJ30589.1"/>
    <property type="molecule type" value="Genomic_DNA"/>
</dbReference>
<dbReference type="GO" id="GO:0070403">
    <property type="term" value="F:NAD+ binding"/>
    <property type="evidence" value="ECO:0007669"/>
    <property type="project" value="InterPro"/>
</dbReference>
<evidence type="ECO:0000313" key="15">
    <source>
        <dbReference type="Proteomes" id="UP000035352"/>
    </source>
</evidence>
<dbReference type="Pfam" id="PF01370">
    <property type="entry name" value="Epimerase"/>
    <property type="match status" value="1"/>
</dbReference>
<dbReference type="GO" id="GO:0042732">
    <property type="term" value="P:D-xylose metabolic process"/>
    <property type="evidence" value="ECO:0007669"/>
    <property type="project" value="InterPro"/>
</dbReference>
<evidence type="ECO:0000256" key="1">
    <source>
        <dbReference type="ARBA" id="ARBA00001911"/>
    </source>
</evidence>
<dbReference type="AlphaFoldDB" id="A0A0G3BMC4"/>